<gene>
    <name evidence="1" type="ORF">AXG93_421s1120</name>
</gene>
<accession>A0A176VL67</accession>
<keyword evidence="2" id="KW-1185">Reference proteome</keyword>
<dbReference type="AlphaFoldDB" id="A0A176VL67"/>
<protein>
    <submittedName>
        <fullName evidence="1">Uncharacterized protein</fullName>
    </submittedName>
</protein>
<proteinExistence type="predicted"/>
<reference evidence="1" key="1">
    <citation type="submission" date="2016-03" db="EMBL/GenBank/DDBJ databases">
        <title>Mechanisms controlling the formation of the plant cell surface in tip-growing cells are functionally conserved among land plants.</title>
        <authorList>
            <person name="Honkanen S."/>
            <person name="Jones V.A."/>
            <person name="Morieri G."/>
            <person name="Champion C."/>
            <person name="Hetherington A.J."/>
            <person name="Kelly S."/>
            <person name="Saint-Marcoux D."/>
            <person name="Proust H."/>
            <person name="Prescott H."/>
            <person name="Dolan L."/>
        </authorList>
    </citation>
    <scope>NUCLEOTIDE SEQUENCE [LARGE SCALE GENOMIC DNA]</scope>
    <source>
        <tissue evidence="1">Whole gametophyte</tissue>
    </source>
</reference>
<name>A0A176VL67_MARPO</name>
<sequence>MKNKEWSSGLISSHHEQLKSEQHFQENLPVFAARSQSCDTENSFPSKGANDKVSIRTLCTIMVDVIQLANDASGKVGSWTTPGRGPTKFIAAFQVALLQAGSQETQAQTRCITDRAYHSFIVYRPVDTTSR</sequence>
<comment type="caution">
    <text evidence="1">The sequence shown here is derived from an EMBL/GenBank/DDBJ whole genome shotgun (WGS) entry which is preliminary data.</text>
</comment>
<dbReference type="Proteomes" id="UP000077202">
    <property type="component" value="Unassembled WGS sequence"/>
</dbReference>
<organism evidence="1 2">
    <name type="scientific">Marchantia polymorpha subsp. ruderalis</name>
    <dbReference type="NCBI Taxonomy" id="1480154"/>
    <lineage>
        <taxon>Eukaryota</taxon>
        <taxon>Viridiplantae</taxon>
        <taxon>Streptophyta</taxon>
        <taxon>Embryophyta</taxon>
        <taxon>Marchantiophyta</taxon>
        <taxon>Marchantiopsida</taxon>
        <taxon>Marchantiidae</taxon>
        <taxon>Marchantiales</taxon>
        <taxon>Marchantiaceae</taxon>
        <taxon>Marchantia</taxon>
    </lineage>
</organism>
<dbReference type="EMBL" id="LVLJ01003531">
    <property type="protein sequence ID" value="OAE21062.1"/>
    <property type="molecule type" value="Genomic_DNA"/>
</dbReference>
<evidence type="ECO:0000313" key="1">
    <source>
        <dbReference type="EMBL" id="OAE21062.1"/>
    </source>
</evidence>
<evidence type="ECO:0000313" key="2">
    <source>
        <dbReference type="Proteomes" id="UP000077202"/>
    </source>
</evidence>